<dbReference type="eggNOG" id="ENOG502QTNV">
    <property type="taxonomic scope" value="Eukaryota"/>
</dbReference>
<feature type="DNA-binding region" description="Homeobox" evidence="9">
    <location>
        <begin position="24"/>
        <end position="83"/>
    </location>
</feature>
<evidence type="ECO:0000313" key="15">
    <source>
        <dbReference type="EMBL" id="AES64810.1"/>
    </source>
</evidence>
<evidence type="ECO:0000256" key="9">
    <source>
        <dbReference type="PROSITE-ProRule" id="PRU00108"/>
    </source>
</evidence>
<evidence type="ECO:0000256" key="3">
    <source>
        <dbReference type="ARBA" id="ARBA00023015"/>
    </source>
</evidence>
<reference evidence="15 17" key="2">
    <citation type="journal article" date="2014" name="BMC Genomics">
        <title>An improved genome release (version Mt4.0) for the model legume Medicago truncatula.</title>
        <authorList>
            <person name="Tang H."/>
            <person name="Krishnakumar V."/>
            <person name="Bidwell S."/>
            <person name="Rosen B."/>
            <person name="Chan A."/>
            <person name="Zhou S."/>
            <person name="Gentzbittel L."/>
            <person name="Childs K.L."/>
            <person name="Yandell M."/>
            <person name="Gundlach H."/>
            <person name="Mayer K.F."/>
            <person name="Schwartz D.C."/>
            <person name="Town C.D."/>
        </authorList>
    </citation>
    <scope>GENOME REANNOTATION</scope>
    <source>
        <strain evidence="16 17">cv. Jemalong A17</strain>
    </source>
</reference>
<evidence type="ECO:0000256" key="10">
    <source>
        <dbReference type="RuleBase" id="RU000682"/>
    </source>
</evidence>
<keyword evidence="7" id="KW-0804">Transcription</keyword>
<evidence type="ECO:0000259" key="14">
    <source>
        <dbReference type="PROSITE" id="PS50848"/>
    </source>
</evidence>
<dbReference type="CDD" id="cd08875">
    <property type="entry name" value="START_ArGLABRA2_like"/>
    <property type="match status" value="1"/>
</dbReference>
<dbReference type="HOGENOM" id="CLU_015002_2_1_1"/>
<dbReference type="GO" id="GO:0003677">
    <property type="term" value="F:DNA binding"/>
    <property type="evidence" value="ECO:0007669"/>
    <property type="project" value="UniProtKB-UniRule"/>
</dbReference>
<dbReference type="SUPFAM" id="SSF55961">
    <property type="entry name" value="Bet v1-like"/>
    <property type="match status" value="2"/>
</dbReference>
<dbReference type="PROSITE" id="PS00027">
    <property type="entry name" value="HOMEOBOX_1"/>
    <property type="match status" value="1"/>
</dbReference>
<dbReference type="InterPro" id="IPR057993">
    <property type="entry name" value="HD-Zip_IV_C"/>
</dbReference>
<dbReference type="GO" id="GO:0005634">
    <property type="term" value="C:nucleus"/>
    <property type="evidence" value="ECO:0007669"/>
    <property type="project" value="UniProtKB-SubCell"/>
</dbReference>
<dbReference type="STRING" id="3880.G7IKX9"/>
<dbReference type="PANTHER" id="PTHR45654:SF9">
    <property type="entry name" value="HOMEOBOX-LEUCINE ZIPPER PROTEIN HDG10-RELATED"/>
    <property type="match status" value="1"/>
</dbReference>
<reference evidence="15 17" key="1">
    <citation type="journal article" date="2011" name="Nature">
        <title>The Medicago genome provides insight into the evolution of rhizobial symbioses.</title>
        <authorList>
            <person name="Young N.D."/>
            <person name="Debelle F."/>
            <person name="Oldroyd G.E."/>
            <person name="Geurts R."/>
            <person name="Cannon S.B."/>
            <person name="Udvardi M.K."/>
            <person name="Benedito V.A."/>
            <person name="Mayer K.F."/>
            <person name="Gouzy J."/>
            <person name="Schoof H."/>
            <person name="Van de Peer Y."/>
            <person name="Proost S."/>
            <person name="Cook D.R."/>
            <person name="Meyers B.C."/>
            <person name="Spannagl M."/>
            <person name="Cheung F."/>
            <person name="De Mita S."/>
            <person name="Krishnakumar V."/>
            <person name="Gundlach H."/>
            <person name="Zhou S."/>
            <person name="Mudge J."/>
            <person name="Bharti A.K."/>
            <person name="Murray J.D."/>
            <person name="Naoumkina M.A."/>
            <person name="Rosen B."/>
            <person name="Silverstein K.A."/>
            <person name="Tang H."/>
            <person name="Rombauts S."/>
            <person name="Zhao P.X."/>
            <person name="Zhou P."/>
            <person name="Barbe V."/>
            <person name="Bardou P."/>
            <person name="Bechner M."/>
            <person name="Bellec A."/>
            <person name="Berger A."/>
            <person name="Berges H."/>
            <person name="Bidwell S."/>
            <person name="Bisseling T."/>
            <person name="Choisne N."/>
            <person name="Couloux A."/>
            <person name="Denny R."/>
            <person name="Deshpande S."/>
            <person name="Dai X."/>
            <person name="Doyle J.J."/>
            <person name="Dudez A.M."/>
            <person name="Farmer A.D."/>
            <person name="Fouteau S."/>
            <person name="Franken C."/>
            <person name="Gibelin C."/>
            <person name="Gish J."/>
            <person name="Goldstein S."/>
            <person name="Gonzalez A.J."/>
            <person name="Green P.J."/>
            <person name="Hallab A."/>
            <person name="Hartog M."/>
            <person name="Hua A."/>
            <person name="Humphray S.J."/>
            <person name="Jeong D.H."/>
            <person name="Jing Y."/>
            <person name="Jocker A."/>
            <person name="Kenton S.M."/>
            <person name="Kim D.J."/>
            <person name="Klee K."/>
            <person name="Lai H."/>
            <person name="Lang C."/>
            <person name="Lin S."/>
            <person name="Macmil S.L."/>
            <person name="Magdelenat G."/>
            <person name="Matthews L."/>
            <person name="McCorrison J."/>
            <person name="Monaghan E.L."/>
            <person name="Mun J.H."/>
            <person name="Najar F.Z."/>
            <person name="Nicholson C."/>
            <person name="Noirot C."/>
            <person name="O'Bleness M."/>
            <person name="Paule C.R."/>
            <person name="Poulain J."/>
            <person name="Prion F."/>
            <person name="Qin B."/>
            <person name="Qu C."/>
            <person name="Retzel E.F."/>
            <person name="Riddle C."/>
            <person name="Sallet E."/>
            <person name="Samain S."/>
            <person name="Samson N."/>
            <person name="Sanders I."/>
            <person name="Saurat O."/>
            <person name="Scarpelli C."/>
            <person name="Schiex T."/>
            <person name="Segurens B."/>
            <person name="Severin A.J."/>
            <person name="Sherrier D.J."/>
            <person name="Shi R."/>
            <person name="Sims S."/>
            <person name="Singer S.R."/>
            <person name="Sinharoy S."/>
            <person name="Sterck L."/>
            <person name="Viollet A."/>
            <person name="Wang B.B."/>
            <person name="Wang K."/>
            <person name="Wang M."/>
            <person name="Wang X."/>
            <person name="Warfsmann J."/>
            <person name="Weissenbach J."/>
            <person name="White D.D."/>
            <person name="White J.D."/>
            <person name="Wiley G.B."/>
            <person name="Wincker P."/>
            <person name="Xing Y."/>
            <person name="Yang L."/>
            <person name="Yao Z."/>
            <person name="Ying F."/>
            <person name="Zhai J."/>
            <person name="Zhou L."/>
            <person name="Zuber A."/>
            <person name="Denarie J."/>
            <person name="Dixon R.A."/>
            <person name="May G.D."/>
            <person name="Schwartz D.C."/>
            <person name="Rogers J."/>
            <person name="Quetier F."/>
            <person name="Town C.D."/>
            <person name="Roe B.A."/>
        </authorList>
    </citation>
    <scope>NUCLEOTIDE SEQUENCE [LARGE SCALE GENOMIC DNA]</scope>
    <source>
        <strain evidence="15">A17</strain>
        <strain evidence="16 17">cv. Jemalong A17</strain>
    </source>
</reference>
<organism evidence="15 17">
    <name type="scientific">Medicago truncatula</name>
    <name type="common">Barrel medic</name>
    <name type="synonym">Medicago tribuloides</name>
    <dbReference type="NCBI Taxonomy" id="3880"/>
    <lineage>
        <taxon>Eukaryota</taxon>
        <taxon>Viridiplantae</taxon>
        <taxon>Streptophyta</taxon>
        <taxon>Embryophyta</taxon>
        <taxon>Tracheophyta</taxon>
        <taxon>Spermatophyta</taxon>
        <taxon>Magnoliopsida</taxon>
        <taxon>eudicotyledons</taxon>
        <taxon>Gunneridae</taxon>
        <taxon>Pentapetalae</taxon>
        <taxon>rosids</taxon>
        <taxon>fabids</taxon>
        <taxon>Fabales</taxon>
        <taxon>Fabaceae</taxon>
        <taxon>Papilionoideae</taxon>
        <taxon>50 kb inversion clade</taxon>
        <taxon>NPAAA clade</taxon>
        <taxon>Hologalegina</taxon>
        <taxon>IRL clade</taxon>
        <taxon>Trifolieae</taxon>
        <taxon>Medicago</taxon>
    </lineage>
</organism>
<evidence type="ECO:0000256" key="8">
    <source>
        <dbReference type="ARBA" id="ARBA00023242"/>
    </source>
</evidence>
<dbReference type="GO" id="GO:0000981">
    <property type="term" value="F:DNA-binding transcription factor activity, RNA polymerase II-specific"/>
    <property type="evidence" value="ECO:0007669"/>
    <property type="project" value="InterPro"/>
</dbReference>
<evidence type="ECO:0000313" key="16">
    <source>
        <dbReference type="EnsemblPlants" id="AES64810"/>
    </source>
</evidence>
<gene>
    <name evidence="15" type="ordered locus">MTR_2g030570</name>
</gene>
<comment type="similarity">
    <text evidence="2">Belongs to the HD-ZIP homeobox family. Class IV subfamily.</text>
</comment>
<dbReference type="Proteomes" id="UP000002051">
    <property type="component" value="Chromosome 2"/>
</dbReference>
<dbReference type="InterPro" id="IPR001356">
    <property type="entry name" value="HD"/>
</dbReference>
<evidence type="ECO:0000259" key="13">
    <source>
        <dbReference type="PROSITE" id="PS50071"/>
    </source>
</evidence>
<dbReference type="PaxDb" id="3880-AES64810"/>
<dbReference type="Pfam" id="PF01852">
    <property type="entry name" value="START"/>
    <property type="match status" value="1"/>
</dbReference>
<feature type="coiled-coil region" evidence="11">
    <location>
        <begin position="91"/>
        <end position="158"/>
    </location>
</feature>
<feature type="compositionally biased region" description="Gly residues" evidence="12">
    <location>
        <begin position="1"/>
        <end position="10"/>
    </location>
</feature>
<dbReference type="Pfam" id="PF00046">
    <property type="entry name" value="Homeodomain"/>
    <property type="match status" value="1"/>
</dbReference>
<evidence type="ECO:0000256" key="6">
    <source>
        <dbReference type="ARBA" id="ARBA00023155"/>
    </source>
</evidence>
<feature type="region of interest" description="Disordered" evidence="12">
    <location>
        <begin position="1"/>
        <end position="32"/>
    </location>
</feature>
<sequence length="699" mass="78703">MDYSIGGGSESGEEVNGNFRDDGEKSSHKRLTSAQTSILKNFMKECHHPDEAERHQLAVEVGLEPKQIKFWFQNKRTLLKHQHERETNGTLRRENDKIRNENLKIKEVLKAKICLDCGGPPFPMKDHQNFVQDLKQENAQLKQECEKMSSLLASYMEKKISRPEFEQALKSIKSFSRDYECSSHVHGNLATWGGVLGQTSTQNYDAQKITMSQVVDAAMDELVRLVRVNEPFWVKSPNTQDGYTFHRESYEQVFPKNNHFKGANVCEESSKYSGLVKISGIDLVGMFLDSVKWTNLFPTIVTKAETIKVFEIGSPGSRDGALLLMNEEMHILSPLVRPREFNIIRYCKKFDAGVWVIADVSFDSSRPNTAPLSRGWKHPSGCIIREMPHGGCLVTWVEHVEVEDKIHTHYVYRDLVGNYNLYGAESWIKELQRMCERSLGSYVEAIPVEETIGVIQTLEGRNSVIKLAQRMVKMFCESLTMPGQLELNHLTLASIGGIRVSFRSTTDDDTSQPNGTIVTAATTLWLPLPALKVFEFLKDPTKRSQWDGLSCGNPMHEIAHISNGPYHGNCISIIKPFIPTQRQMMILQESFTSRVGSYIIYAPSDRQTMDVALRGEDSKELPILPYGFVVCSKSQPNLNAPFGASNNIEDGSLLTLAAQILSTSPHEIDQVLNVEDITDINTHLATTILNVKDALMSSI</sequence>
<keyword evidence="3" id="KW-0805">Transcription regulation</keyword>
<accession>G7IKX9</accession>
<reference evidence="16" key="3">
    <citation type="submission" date="2015-04" db="UniProtKB">
        <authorList>
            <consortium name="EnsemblPlants"/>
        </authorList>
    </citation>
    <scope>IDENTIFICATION</scope>
    <source>
        <strain evidence="16">cv. Jemalong A17</strain>
    </source>
</reference>
<evidence type="ECO:0000313" key="17">
    <source>
        <dbReference type="Proteomes" id="UP000002051"/>
    </source>
</evidence>
<keyword evidence="17" id="KW-1185">Reference proteome</keyword>
<protein>
    <submittedName>
        <fullName evidence="15">Homeobox leucine zipper protein</fullName>
    </submittedName>
</protein>
<dbReference type="SUPFAM" id="SSF46689">
    <property type="entry name" value="Homeodomain-like"/>
    <property type="match status" value="1"/>
</dbReference>
<keyword evidence="4 11" id="KW-0175">Coiled coil</keyword>
<keyword evidence="5 9" id="KW-0238">DNA-binding</keyword>
<dbReference type="PROSITE" id="PS50848">
    <property type="entry name" value="START"/>
    <property type="match status" value="1"/>
</dbReference>
<dbReference type="Gene3D" id="3.30.530.20">
    <property type="match status" value="1"/>
</dbReference>
<dbReference type="InterPro" id="IPR042160">
    <property type="entry name" value="HD-Zip_IV"/>
</dbReference>
<keyword evidence="6 9" id="KW-0371">Homeobox</keyword>
<dbReference type="InterPro" id="IPR009057">
    <property type="entry name" value="Homeodomain-like_sf"/>
</dbReference>
<dbReference type="OMA" id="EHEKVSN"/>
<feature type="domain" description="Homeobox" evidence="13">
    <location>
        <begin position="22"/>
        <end position="82"/>
    </location>
</feature>
<feature type="domain" description="START" evidence="14">
    <location>
        <begin position="204"/>
        <end position="440"/>
    </location>
</feature>
<dbReference type="InterPro" id="IPR017970">
    <property type="entry name" value="Homeobox_CS"/>
</dbReference>
<dbReference type="Pfam" id="PF25797">
    <property type="entry name" value="PDF2_C"/>
    <property type="match status" value="1"/>
</dbReference>
<comment type="subcellular location">
    <subcellularLocation>
        <location evidence="1 9 10">Nucleus</location>
    </subcellularLocation>
</comment>
<dbReference type="CDD" id="cd00086">
    <property type="entry name" value="homeodomain"/>
    <property type="match status" value="1"/>
</dbReference>
<evidence type="ECO:0000256" key="4">
    <source>
        <dbReference type="ARBA" id="ARBA00023054"/>
    </source>
</evidence>
<evidence type="ECO:0000256" key="2">
    <source>
        <dbReference type="ARBA" id="ARBA00006789"/>
    </source>
</evidence>
<evidence type="ECO:0000256" key="5">
    <source>
        <dbReference type="ARBA" id="ARBA00023125"/>
    </source>
</evidence>
<dbReference type="EMBL" id="CM001218">
    <property type="protein sequence ID" value="AES64810.1"/>
    <property type="molecule type" value="Genomic_DNA"/>
</dbReference>
<dbReference type="EnsemblPlants" id="AES64810">
    <property type="protein sequence ID" value="AES64810"/>
    <property type="gene ID" value="MTR_2g030570"/>
</dbReference>
<evidence type="ECO:0000256" key="11">
    <source>
        <dbReference type="SAM" id="Coils"/>
    </source>
</evidence>
<dbReference type="Gene3D" id="1.10.10.60">
    <property type="entry name" value="Homeodomain-like"/>
    <property type="match status" value="1"/>
</dbReference>
<evidence type="ECO:0000256" key="7">
    <source>
        <dbReference type="ARBA" id="ARBA00023163"/>
    </source>
</evidence>
<keyword evidence="8 9" id="KW-0539">Nucleus</keyword>
<dbReference type="PROSITE" id="PS50071">
    <property type="entry name" value="HOMEOBOX_2"/>
    <property type="match status" value="1"/>
</dbReference>
<dbReference type="AlphaFoldDB" id="G7IKX9"/>
<dbReference type="InterPro" id="IPR002913">
    <property type="entry name" value="START_lipid-bd_dom"/>
</dbReference>
<proteinExistence type="inferred from homology"/>
<dbReference type="InterPro" id="IPR023393">
    <property type="entry name" value="START-like_dom_sf"/>
</dbReference>
<dbReference type="PANTHER" id="PTHR45654">
    <property type="entry name" value="HOMEOBOX-LEUCINE ZIPPER PROTEIN MERISTEM L1"/>
    <property type="match status" value="1"/>
</dbReference>
<evidence type="ECO:0000256" key="1">
    <source>
        <dbReference type="ARBA" id="ARBA00004123"/>
    </source>
</evidence>
<dbReference type="GO" id="GO:0008289">
    <property type="term" value="F:lipid binding"/>
    <property type="evidence" value="ECO:0007669"/>
    <property type="project" value="InterPro"/>
</dbReference>
<dbReference type="SMART" id="SM00389">
    <property type="entry name" value="HOX"/>
    <property type="match status" value="1"/>
</dbReference>
<evidence type="ECO:0000256" key="12">
    <source>
        <dbReference type="SAM" id="MobiDB-lite"/>
    </source>
</evidence>
<dbReference type="SMART" id="SM00234">
    <property type="entry name" value="START"/>
    <property type="match status" value="1"/>
</dbReference>
<name>G7IKX9_MEDTR</name>